<dbReference type="EMBL" id="MN739945">
    <property type="protein sequence ID" value="QHT79074.1"/>
    <property type="molecule type" value="Genomic_DNA"/>
</dbReference>
<reference evidence="1" key="1">
    <citation type="journal article" date="2020" name="Nature">
        <title>Giant virus diversity and host interactions through global metagenomics.</title>
        <authorList>
            <person name="Schulz F."/>
            <person name="Roux S."/>
            <person name="Paez-Espino D."/>
            <person name="Jungbluth S."/>
            <person name="Walsh D.A."/>
            <person name="Denef V.J."/>
            <person name="McMahon K.D."/>
            <person name="Konstantinidis K.T."/>
            <person name="Eloe-Fadrosh E.A."/>
            <person name="Kyrpides N.C."/>
            <person name="Woyke T."/>
        </authorList>
    </citation>
    <scope>NUCLEOTIDE SEQUENCE</scope>
    <source>
        <strain evidence="1">GVMAG-M-3300023179-97</strain>
    </source>
</reference>
<accession>A0A6C0HF60</accession>
<protein>
    <submittedName>
        <fullName evidence="1">Uncharacterized protein</fullName>
    </submittedName>
</protein>
<evidence type="ECO:0000313" key="1">
    <source>
        <dbReference type="EMBL" id="QHT79074.1"/>
    </source>
</evidence>
<name>A0A6C0HF60_9ZZZZ</name>
<proteinExistence type="predicted"/>
<organism evidence="1">
    <name type="scientific">viral metagenome</name>
    <dbReference type="NCBI Taxonomy" id="1070528"/>
    <lineage>
        <taxon>unclassified sequences</taxon>
        <taxon>metagenomes</taxon>
        <taxon>organismal metagenomes</taxon>
    </lineage>
</organism>
<dbReference type="AlphaFoldDB" id="A0A6C0HF60"/>
<sequence>MPLDASDRLRKLKEITQFCGYVNTQAKSQPGVNVSTCSGFNSSSNIRKYSDFATKYALQEGLGYYSK</sequence>